<proteinExistence type="predicted"/>
<sequence>MTGRNRLLSAGKVLDGGNAIDVNVVEQESSSTEVSANSFPSSISSDFSIETGTTLNMSSIAIAEKDDPGKFRIYRPISCGQSESLIYYRCSKCESLEKKNSGGVRSKRYKPYVKTLDGKLIGNAHPEHHPNCHAVTKKIQELQEMDRACRAKIRASHLSSRPPQKLEEHIVEQSSNICVQSNYNLRKRPKRSSINFHALNRNINGSERSEVDQLLRFIIETCIGDIAETNYTSIYSIDTSLSNSIGYSSLIVPEPDGMLVRIYDGDGKLADENVSYYYCSRCDDLYQKRDNDSVRTVLKAENDLVVDYPAHHAECLPTSLESLRELGDHLKDFCVVANHRIIPLKAVLESECNKFHEPDESFHTRASDQQNWDTTDMDEGILINSTSVSKPQEQRCFCRRLYEGNVELYQEMLRSVDEMRSLVSEMKRISGVDVQYYIEDGQALEESENSTLYVVDE</sequence>
<dbReference type="EMBL" id="UPTC01000328">
    <property type="protein sequence ID" value="VBB28023.1"/>
    <property type="molecule type" value="Genomic_DNA"/>
</dbReference>
<name>A0A498SHA6_ACAVI</name>
<gene>
    <name evidence="2" type="ORF">NAV_LOCUS2814</name>
    <name evidence="3" type="ORF">NAV_LOCUS2853</name>
</gene>
<feature type="domain" description="RYYR-CCHC" evidence="1">
    <location>
        <begin position="53"/>
        <end position="132"/>
    </location>
</feature>
<accession>A0A498SHA6</accession>
<reference evidence="2 4" key="1">
    <citation type="submission" date="2018-08" db="EMBL/GenBank/DDBJ databases">
        <authorList>
            <person name="Laetsch R D."/>
            <person name="Stevens L."/>
            <person name="Kumar S."/>
            <person name="Blaxter L. M."/>
        </authorList>
    </citation>
    <scope>NUCLEOTIDE SEQUENCE [LARGE SCALE GENOMIC DNA]</scope>
</reference>
<organism evidence="2 4">
    <name type="scientific">Acanthocheilonema viteae</name>
    <name type="common">Filarial nematode worm</name>
    <name type="synonym">Dipetalonema viteae</name>
    <dbReference type="NCBI Taxonomy" id="6277"/>
    <lineage>
        <taxon>Eukaryota</taxon>
        <taxon>Metazoa</taxon>
        <taxon>Ecdysozoa</taxon>
        <taxon>Nematoda</taxon>
        <taxon>Chromadorea</taxon>
        <taxon>Rhabditida</taxon>
        <taxon>Spirurina</taxon>
        <taxon>Spiruromorpha</taxon>
        <taxon>Filarioidea</taxon>
        <taxon>Onchocercidae</taxon>
        <taxon>Acanthocheilonema</taxon>
    </lineage>
</organism>
<dbReference type="Pfam" id="PF23674">
    <property type="entry name" value="RYYR-CCHC"/>
    <property type="match status" value="2"/>
</dbReference>
<dbReference type="STRING" id="6277.A0A498SHA6"/>
<evidence type="ECO:0000313" key="4">
    <source>
        <dbReference type="Proteomes" id="UP000276991"/>
    </source>
</evidence>
<dbReference type="AlphaFoldDB" id="A0A498SHA6"/>
<dbReference type="OrthoDB" id="5813819at2759"/>
<evidence type="ECO:0000259" key="1">
    <source>
        <dbReference type="Pfam" id="PF23674"/>
    </source>
</evidence>
<keyword evidence="4" id="KW-1185">Reference proteome</keyword>
<feature type="domain" description="RYYR-CCHC" evidence="1">
    <location>
        <begin position="239"/>
        <end position="315"/>
    </location>
</feature>
<dbReference type="InterPro" id="IPR057001">
    <property type="entry name" value="RYYR-CCHC"/>
</dbReference>
<evidence type="ECO:0000313" key="2">
    <source>
        <dbReference type="EMBL" id="VBB27984.1"/>
    </source>
</evidence>
<dbReference type="EMBL" id="UPTC01000321">
    <property type="protein sequence ID" value="VBB27984.1"/>
    <property type="molecule type" value="Genomic_DNA"/>
</dbReference>
<dbReference type="Proteomes" id="UP000276991">
    <property type="component" value="Unassembled WGS sequence"/>
</dbReference>
<evidence type="ECO:0000313" key="3">
    <source>
        <dbReference type="EMBL" id="VBB28023.1"/>
    </source>
</evidence>
<protein>
    <recommendedName>
        <fullName evidence="1">RYYR-CCHC domain-containing protein</fullName>
    </recommendedName>
</protein>